<dbReference type="HOGENOM" id="CLU_090389_10_2_11"/>
<dbReference type="PROSITE" id="PS51352">
    <property type="entry name" value="THIOREDOXIN_2"/>
    <property type="match status" value="1"/>
</dbReference>
<keyword evidence="5 9" id="KW-0676">Redox-active center</keyword>
<dbReference type="AlphaFoldDB" id="E3IY58"/>
<accession>E3IY58</accession>
<dbReference type="RefSeq" id="WP_013425774.1">
    <property type="nucleotide sequence ID" value="NC_014666.1"/>
</dbReference>
<keyword evidence="2" id="KW-0813">Transport</keyword>
<keyword evidence="4 9" id="KW-1015">Disulfide bond</keyword>
<keyword evidence="3" id="KW-0249">Electron transport</keyword>
<dbReference type="InterPro" id="IPR017937">
    <property type="entry name" value="Thioredoxin_CS"/>
</dbReference>
<dbReference type="InterPro" id="IPR005746">
    <property type="entry name" value="Thioredoxin"/>
</dbReference>
<protein>
    <recommendedName>
        <fullName evidence="6 7">Thioredoxin</fullName>
    </recommendedName>
</protein>
<name>E3IY58_PSEI1</name>
<dbReference type="GO" id="GO:0045454">
    <property type="term" value="P:cell redox homeostasis"/>
    <property type="evidence" value="ECO:0007669"/>
    <property type="project" value="TreeGrafter"/>
</dbReference>
<dbReference type="SUPFAM" id="SSF52833">
    <property type="entry name" value="Thioredoxin-like"/>
    <property type="match status" value="1"/>
</dbReference>
<dbReference type="EMBL" id="CP002299">
    <property type="protein sequence ID" value="ADP82656.1"/>
    <property type="molecule type" value="Genomic_DNA"/>
</dbReference>
<dbReference type="GO" id="GO:0005829">
    <property type="term" value="C:cytosol"/>
    <property type="evidence" value="ECO:0007669"/>
    <property type="project" value="TreeGrafter"/>
</dbReference>
<evidence type="ECO:0000256" key="5">
    <source>
        <dbReference type="ARBA" id="ARBA00023284"/>
    </source>
</evidence>
<feature type="site" description="Contributes to redox potential value" evidence="8">
    <location>
        <position position="48"/>
    </location>
</feature>
<evidence type="ECO:0000256" key="3">
    <source>
        <dbReference type="ARBA" id="ARBA00022982"/>
    </source>
</evidence>
<dbReference type="PRINTS" id="PR00421">
    <property type="entry name" value="THIOREDOXIN"/>
</dbReference>
<evidence type="ECO:0000256" key="9">
    <source>
        <dbReference type="PIRSR" id="PIRSR000077-4"/>
    </source>
</evidence>
<evidence type="ECO:0000313" key="12">
    <source>
        <dbReference type="Proteomes" id="UP000002484"/>
    </source>
</evidence>
<evidence type="ECO:0000256" key="7">
    <source>
        <dbReference type="PIRNR" id="PIRNR000077"/>
    </source>
</evidence>
<evidence type="ECO:0000256" key="2">
    <source>
        <dbReference type="ARBA" id="ARBA00022448"/>
    </source>
</evidence>
<feature type="site" description="Contributes to redox potential value" evidence="8">
    <location>
        <position position="47"/>
    </location>
</feature>
<feature type="domain" description="Thioredoxin" evidence="10">
    <location>
        <begin position="1"/>
        <end position="121"/>
    </location>
</feature>
<feature type="site" description="Deprotonates C-terminal active site Cys" evidence="8">
    <location>
        <position position="40"/>
    </location>
</feature>
<dbReference type="KEGG" id="fri:FraEuI1c_4664"/>
<dbReference type="PANTHER" id="PTHR45663:SF11">
    <property type="entry name" value="GEO12009P1"/>
    <property type="match status" value="1"/>
</dbReference>
<comment type="similarity">
    <text evidence="1 7">Belongs to the thioredoxin family.</text>
</comment>
<feature type="active site" description="Nucleophile" evidence="8">
    <location>
        <position position="49"/>
    </location>
</feature>
<reference evidence="11 12" key="1">
    <citation type="submission" date="2010-10" db="EMBL/GenBank/DDBJ databases">
        <title>Complete sequence of Frankia sp. EuI1c.</title>
        <authorList>
            <consortium name="US DOE Joint Genome Institute"/>
            <person name="Lucas S."/>
            <person name="Copeland A."/>
            <person name="Lapidus A."/>
            <person name="Cheng J.-F."/>
            <person name="Bruce D."/>
            <person name="Goodwin L."/>
            <person name="Pitluck S."/>
            <person name="Chertkov O."/>
            <person name="Detter J.C."/>
            <person name="Han C."/>
            <person name="Tapia R."/>
            <person name="Land M."/>
            <person name="Hauser L."/>
            <person name="Jeffries C."/>
            <person name="Kyrpides N."/>
            <person name="Ivanova N."/>
            <person name="Mikhailova N."/>
            <person name="Beauchemin N."/>
            <person name="Sen A."/>
            <person name="Sur S.A."/>
            <person name="Gtari M."/>
            <person name="Wall L."/>
            <person name="Tisa L."/>
            <person name="Woyke T."/>
        </authorList>
    </citation>
    <scope>NUCLEOTIDE SEQUENCE [LARGE SCALE GENOMIC DNA]</scope>
    <source>
        <strain evidence="12">DSM 45817 / CECT 9037 / EuI1c</strain>
    </source>
</reference>
<proteinExistence type="inferred from homology"/>
<evidence type="ECO:0000313" key="11">
    <source>
        <dbReference type="EMBL" id="ADP82656.1"/>
    </source>
</evidence>
<organism evidence="11 12">
    <name type="scientific">Pseudofrankia inefficax (strain DSM 45817 / CECT 9037 / DDB 130130 / EuI1c)</name>
    <name type="common">Frankia inefficax</name>
    <dbReference type="NCBI Taxonomy" id="298654"/>
    <lineage>
        <taxon>Bacteria</taxon>
        <taxon>Bacillati</taxon>
        <taxon>Actinomycetota</taxon>
        <taxon>Actinomycetes</taxon>
        <taxon>Frankiales</taxon>
        <taxon>Frankiaceae</taxon>
        <taxon>Pseudofrankia</taxon>
    </lineage>
</organism>
<dbReference type="PANTHER" id="PTHR45663">
    <property type="entry name" value="GEO12009P1"/>
    <property type="match status" value="1"/>
</dbReference>
<dbReference type="eggNOG" id="COG3118">
    <property type="taxonomic scope" value="Bacteria"/>
</dbReference>
<evidence type="ECO:0000256" key="4">
    <source>
        <dbReference type="ARBA" id="ARBA00023157"/>
    </source>
</evidence>
<dbReference type="InterPro" id="IPR036249">
    <property type="entry name" value="Thioredoxin-like_sf"/>
</dbReference>
<evidence type="ECO:0000256" key="8">
    <source>
        <dbReference type="PIRSR" id="PIRSR000077-1"/>
    </source>
</evidence>
<dbReference type="Proteomes" id="UP000002484">
    <property type="component" value="Chromosome"/>
</dbReference>
<dbReference type="STRING" id="298654.FraEuI1c_4664"/>
<feature type="active site" description="Nucleophile" evidence="8">
    <location>
        <position position="46"/>
    </location>
</feature>
<dbReference type="Pfam" id="PF00085">
    <property type="entry name" value="Thioredoxin"/>
    <property type="match status" value="1"/>
</dbReference>
<sequence length="121" mass="12891">MSSTPSPAGVVTAPAGQVVTVTDRSFADLVLDSQVPVLVDFWAEWCPPCRMMAPVLDRIAADYAGRLVVASLNCDEQPQTARTYGVLAMPTFKIFRGGEPVASVVGARSGAAMRKLLDEHL</sequence>
<dbReference type="FunFam" id="3.40.30.10:FF:000001">
    <property type="entry name" value="Thioredoxin"/>
    <property type="match status" value="1"/>
</dbReference>
<dbReference type="InterPro" id="IPR013766">
    <property type="entry name" value="Thioredoxin_domain"/>
</dbReference>
<dbReference type="CDD" id="cd02947">
    <property type="entry name" value="TRX_family"/>
    <property type="match status" value="1"/>
</dbReference>
<dbReference type="OrthoDB" id="9790390at2"/>
<keyword evidence="12" id="KW-1185">Reference proteome</keyword>
<dbReference type="PIRSF" id="PIRSF000077">
    <property type="entry name" value="Thioredoxin"/>
    <property type="match status" value="1"/>
</dbReference>
<evidence type="ECO:0000256" key="6">
    <source>
        <dbReference type="NCBIfam" id="TIGR01068"/>
    </source>
</evidence>
<dbReference type="Gene3D" id="3.40.30.10">
    <property type="entry name" value="Glutaredoxin"/>
    <property type="match status" value="1"/>
</dbReference>
<feature type="disulfide bond" description="Redox-active" evidence="9">
    <location>
        <begin position="46"/>
        <end position="49"/>
    </location>
</feature>
<evidence type="ECO:0000256" key="1">
    <source>
        <dbReference type="ARBA" id="ARBA00008987"/>
    </source>
</evidence>
<dbReference type="InParanoid" id="E3IY58"/>
<gene>
    <name evidence="11" type="ordered locus">FraEuI1c_4664</name>
</gene>
<dbReference type="GO" id="GO:0015035">
    <property type="term" value="F:protein-disulfide reductase activity"/>
    <property type="evidence" value="ECO:0007669"/>
    <property type="project" value="UniProtKB-UniRule"/>
</dbReference>
<evidence type="ECO:0000259" key="10">
    <source>
        <dbReference type="PROSITE" id="PS51352"/>
    </source>
</evidence>
<dbReference type="NCBIfam" id="TIGR01068">
    <property type="entry name" value="thioredoxin"/>
    <property type="match status" value="1"/>
</dbReference>
<dbReference type="PROSITE" id="PS00194">
    <property type="entry name" value="THIOREDOXIN_1"/>
    <property type="match status" value="1"/>
</dbReference>